<dbReference type="UniPathway" id="UPA00068"/>
<dbReference type="InterPro" id="IPR020899">
    <property type="entry name" value="Arg_repress_C"/>
</dbReference>
<comment type="subcellular location">
    <subcellularLocation>
        <location evidence="1 9">Cytoplasm</location>
    </subcellularLocation>
</comment>
<name>C3JAZ0_POREA</name>
<keyword evidence="7 9" id="KW-0238">DNA-binding</keyword>
<evidence type="ECO:0000313" key="12">
    <source>
        <dbReference type="EMBL" id="EEN82728.1"/>
    </source>
</evidence>
<dbReference type="GO" id="GO:1900079">
    <property type="term" value="P:regulation of arginine biosynthetic process"/>
    <property type="evidence" value="ECO:0007669"/>
    <property type="project" value="UniProtKB-UniRule"/>
</dbReference>
<dbReference type="GO" id="GO:0003677">
    <property type="term" value="F:DNA binding"/>
    <property type="evidence" value="ECO:0007669"/>
    <property type="project" value="UniProtKB-KW"/>
</dbReference>
<evidence type="ECO:0000313" key="13">
    <source>
        <dbReference type="Proteomes" id="UP000004295"/>
    </source>
</evidence>
<evidence type="ECO:0000256" key="8">
    <source>
        <dbReference type="ARBA" id="ARBA00023163"/>
    </source>
</evidence>
<dbReference type="Pfam" id="PF02863">
    <property type="entry name" value="Arg_repressor_C"/>
    <property type="match status" value="1"/>
</dbReference>
<evidence type="ECO:0000256" key="3">
    <source>
        <dbReference type="ARBA" id="ARBA00008316"/>
    </source>
</evidence>
<evidence type="ECO:0000256" key="1">
    <source>
        <dbReference type="ARBA" id="ARBA00004496"/>
    </source>
</evidence>
<keyword evidence="6 9" id="KW-0805">Transcription regulation</keyword>
<dbReference type="InterPro" id="IPR001669">
    <property type="entry name" value="Arg_repress"/>
</dbReference>
<dbReference type="GO" id="GO:0003700">
    <property type="term" value="F:DNA-binding transcription factor activity"/>
    <property type="evidence" value="ECO:0007669"/>
    <property type="project" value="UniProtKB-UniRule"/>
</dbReference>
<dbReference type="Gene3D" id="3.30.1360.40">
    <property type="match status" value="1"/>
</dbReference>
<dbReference type="eggNOG" id="COG1438">
    <property type="taxonomic scope" value="Bacteria"/>
</dbReference>
<dbReference type="PANTHER" id="PTHR34471:SF1">
    <property type="entry name" value="ARGININE REPRESSOR"/>
    <property type="match status" value="1"/>
</dbReference>
<organism evidence="12 13">
    <name type="scientific">Porphyromonas endodontalis (strain ATCC 35406 / DSM 24491 / JCM 8526 / CCUG 16442 / BCRC 14492 / NCTC 13058 / HG 370)</name>
    <name type="common">Bacteroides endodontalis</name>
    <dbReference type="NCBI Taxonomy" id="553175"/>
    <lineage>
        <taxon>Bacteria</taxon>
        <taxon>Pseudomonadati</taxon>
        <taxon>Bacteroidota</taxon>
        <taxon>Bacteroidia</taxon>
        <taxon>Bacteroidales</taxon>
        <taxon>Porphyromonadaceae</taxon>
        <taxon>Porphyromonas</taxon>
    </lineage>
</organism>
<dbReference type="SUPFAM" id="SSF55252">
    <property type="entry name" value="C-terminal domain of arginine repressor"/>
    <property type="match status" value="1"/>
</dbReference>
<keyword evidence="13" id="KW-1185">Reference proteome</keyword>
<dbReference type="AlphaFoldDB" id="C3JAZ0"/>
<dbReference type="Gene3D" id="1.10.10.10">
    <property type="entry name" value="Winged helix-like DNA-binding domain superfamily/Winged helix DNA-binding domain"/>
    <property type="match status" value="1"/>
</dbReference>
<protein>
    <recommendedName>
        <fullName evidence="4 9">Arginine repressor</fullName>
    </recommendedName>
</protein>
<dbReference type="HAMAP" id="MF_00173">
    <property type="entry name" value="Arg_repressor"/>
    <property type="match status" value="1"/>
</dbReference>
<comment type="function">
    <text evidence="9">Regulates arginine biosynthesis genes.</text>
</comment>
<dbReference type="Proteomes" id="UP000004295">
    <property type="component" value="Unassembled WGS sequence"/>
</dbReference>
<evidence type="ECO:0000256" key="5">
    <source>
        <dbReference type="ARBA" id="ARBA00022490"/>
    </source>
</evidence>
<dbReference type="SUPFAM" id="SSF46785">
    <property type="entry name" value="Winged helix' DNA-binding domain"/>
    <property type="match status" value="1"/>
</dbReference>
<evidence type="ECO:0000259" key="11">
    <source>
        <dbReference type="Pfam" id="PF02863"/>
    </source>
</evidence>
<dbReference type="PANTHER" id="PTHR34471">
    <property type="entry name" value="ARGININE REPRESSOR"/>
    <property type="match status" value="1"/>
</dbReference>
<keyword evidence="9" id="KW-0055">Arginine biosynthesis</keyword>
<dbReference type="InterPro" id="IPR036388">
    <property type="entry name" value="WH-like_DNA-bd_sf"/>
</dbReference>
<keyword evidence="5 9" id="KW-0963">Cytoplasm</keyword>
<accession>C3JAZ0</accession>
<feature type="domain" description="Arginine repressor DNA-binding" evidence="10">
    <location>
        <begin position="4"/>
        <end position="71"/>
    </location>
</feature>
<comment type="pathway">
    <text evidence="2 9">Amino-acid biosynthesis; L-arginine biosynthesis [regulation].</text>
</comment>
<comment type="similarity">
    <text evidence="3 9">Belongs to the ArgR family.</text>
</comment>
<dbReference type="GeneID" id="93365363"/>
<keyword evidence="9" id="KW-0678">Repressor</keyword>
<keyword evidence="8 9" id="KW-0804">Transcription</keyword>
<gene>
    <name evidence="9" type="primary">argR</name>
    <name evidence="12" type="ORF">POREN0001_0382</name>
</gene>
<evidence type="ECO:0000256" key="7">
    <source>
        <dbReference type="ARBA" id="ARBA00023125"/>
    </source>
</evidence>
<feature type="domain" description="Arginine repressor C-terminal" evidence="11">
    <location>
        <begin position="87"/>
        <end position="148"/>
    </location>
</feature>
<evidence type="ECO:0000256" key="4">
    <source>
        <dbReference type="ARBA" id="ARBA00021148"/>
    </source>
</evidence>
<dbReference type="EMBL" id="ACNN01000020">
    <property type="protein sequence ID" value="EEN82728.1"/>
    <property type="molecule type" value="Genomic_DNA"/>
</dbReference>
<dbReference type="GO" id="GO:0006526">
    <property type="term" value="P:L-arginine biosynthetic process"/>
    <property type="evidence" value="ECO:0007669"/>
    <property type="project" value="UniProtKB-UniPathway"/>
</dbReference>
<dbReference type="GO" id="GO:0051259">
    <property type="term" value="P:protein complex oligomerization"/>
    <property type="evidence" value="ECO:0007669"/>
    <property type="project" value="InterPro"/>
</dbReference>
<dbReference type="PRINTS" id="PR01467">
    <property type="entry name" value="ARGREPRESSOR"/>
</dbReference>
<evidence type="ECO:0000256" key="6">
    <source>
        <dbReference type="ARBA" id="ARBA00023015"/>
    </source>
</evidence>
<dbReference type="GO" id="GO:0034618">
    <property type="term" value="F:arginine binding"/>
    <property type="evidence" value="ECO:0007669"/>
    <property type="project" value="InterPro"/>
</dbReference>
<dbReference type="GO" id="GO:0005737">
    <property type="term" value="C:cytoplasm"/>
    <property type="evidence" value="ECO:0007669"/>
    <property type="project" value="UniProtKB-SubCell"/>
</dbReference>
<evidence type="ECO:0000256" key="9">
    <source>
        <dbReference type="HAMAP-Rule" id="MF_00173"/>
    </source>
</evidence>
<dbReference type="STRING" id="553175.POREN0001_0382"/>
<dbReference type="InterPro" id="IPR036251">
    <property type="entry name" value="Arg_repress_C_sf"/>
</dbReference>
<keyword evidence="9" id="KW-0028">Amino-acid biosynthesis</keyword>
<reference evidence="12 13" key="1">
    <citation type="submission" date="2009-04" db="EMBL/GenBank/DDBJ databases">
        <authorList>
            <person name="Sebastian Y."/>
            <person name="Madupu R."/>
            <person name="Durkin A.S."/>
            <person name="Torralba M."/>
            <person name="Methe B."/>
            <person name="Sutton G.G."/>
            <person name="Strausberg R.L."/>
            <person name="Nelson K.E."/>
        </authorList>
    </citation>
    <scope>NUCLEOTIDE SEQUENCE [LARGE SCALE GENOMIC DNA]</scope>
    <source>
        <strain evidence="13">ATCC 35406 / BCRC 14492 / JCM 8526 / NCTC 13058 / HG 370</strain>
    </source>
</reference>
<sequence length="159" mass="17658">MATKKEIRQALICRLIRNNDVPNQKTLRELLLINGISATQATISRDMYELNITKDRYSREDISCYRMPSEQARATQDVFRVMGTKGFRSIHYSGSFVVLKTRSGYAHSICVDIDSIANNAIVGTIAGNDTILVIPADGVSREEVVSVLAQIIPELARAN</sequence>
<comment type="caution">
    <text evidence="12">The sequence shown here is derived from an EMBL/GenBank/DDBJ whole genome shotgun (WGS) entry which is preliminary data.</text>
</comment>
<proteinExistence type="inferred from homology"/>
<evidence type="ECO:0000259" key="10">
    <source>
        <dbReference type="Pfam" id="PF01316"/>
    </source>
</evidence>
<dbReference type="InterPro" id="IPR036390">
    <property type="entry name" value="WH_DNA-bd_sf"/>
</dbReference>
<dbReference type="InterPro" id="IPR020900">
    <property type="entry name" value="Arg_repress_DNA-bd"/>
</dbReference>
<evidence type="ECO:0000256" key="2">
    <source>
        <dbReference type="ARBA" id="ARBA00005040"/>
    </source>
</evidence>
<dbReference type="RefSeq" id="WP_004333639.1">
    <property type="nucleotide sequence ID" value="NZ_ACNN01000020.1"/>
</dbReference>
<dbReference type="Pfam" id="PF01316">
    <property type="entry name" value="Arg_repressor"/>
    <property type="match status" value="1"/>
</dbReference>